<protein>
    <submittedName>
        <fullName evidence="3">Uncharacterized protein</fullName>
    </submittedName>
</protein>
<sequence>MAADDFDTTVEQLYGAPAAQFVATRDAAVKRARAAGDRELADRIKQLRRPTAAAAVLNRYLRGGDTDDLDALIELGEKLRAAQRELDVPAMRELGAERTPLIAAVVVAVEAVAPDELTATVREQLSQTLTAAVADADAARAVRSGHLVAALSYSGFGEVDLRDAVAVPLARRTEDAGGHTDTSPEAPAQEDRAKAAAEQHLAERLAILTRAQQAEESAQQSAQLADRALAAARRTAQNSRARATEASAARAAAEAEVAEARARVRRS</sequence>
<feature type="region of interest" description="Disordered" evidence="2">
    <location>
        <begin position="172"/>
        <end position="197"/>
    </location>
</feature>
<reference evidence="3 4" key="1">
    <citation type="submission" date="2020-08" db="EMBL/GenBank/DDBJ databases">
        <title>Sequencing the genomes of 1000 actinobacteria strains.</title>
        <authorList>
            <person name="Klenk H.-P."/>
        </authorList>
    </citation>
    <scope>NUCLEOTIDE SEQUENCE [LARGE SCALE GENOMIC DNA]</scope>
    <source>
        <strain evidence="3 4">DSM 105369</strain>
    </source>
</reference>
<organism evidence="3 4">
    <name type="scientific">Flexivirga oryzae</name>
    <dbReference type="NCBI Taxonomy" id="1794944"/>
    <lineage>
        <taxon>Bacteria</taxon>
        <taxon>Bacillati</taxon>
        <taxon>Actinomycetota</taxon>
        <taxon>Actinomycetes</taxon>
        <taxon>Micrococcales</taxon>
        <taxon>Dermacoccaceae</taxon>
        <taxon>Flexivirga</taxon>
    </lineage>
</organism>
<gene>
    <name evidence="3" type="ORF">FHU39_003322</name>
</gene>
<comment type="caution">
    <text evidence="3">The sequence shown here is derived from an EMBL/GenBank/DDBJ whole genome shotgun (WGS) entry which is preliminary data.</text>
</comment>
<accession>A0A839NBF3</accession>
<evidence type="ECO:0000256" key="2">
    <source>
        <dbReference type="SAM" id="MobiDB-lite"/>
    </source>
</evidence>
<dbReference type="RefSeq" id="WP_183321635.1">
    <property type="nucleotide sequence ID" value="NZ_JACHVQ010000002.1"/>
</dbReference>
<evidence type="ECO:0000313" key="3">
    <source>
        <dbReference type="EMBL" id="MBB2893304.1"/>
    </source>
</evidence>
<name>A0A839NBF3_9MICO</name>
<proteinExistence type="predicted"/>
<dbReference type="Proteomes" id="UP000559182">
    <property type="component" value="Unassembled WGS sequence"/>
</dbReference>
<keyword evidence="1" id="KW-0175">Coiled coil</keyword>
<dbReference type="EMBL" id="JACHVQ010000002">
    <property type="protein sequence ID" value="MBB2893304.1"/>
    <property type="molecule type" value="Genomic_DNA"/>
</dbReference>
<keyword evidence="4" id="KW-1185">Reference proteome</keyword>
<evidence type="ECO:0000256" key="1">
    <source>
        <dbReference type="SAM" id="Coils"/>
    </source>
</evidence>
<dbReference type="AlphaFoldDB" id="A0A839NBF3"/>
<feature type="coiled-coil region" evidence="1">
    <location>
        <begin position="236"/>
        <end position="263"/>
    </location>
</feature>
<evidence type="ECO:0000313" key="4">
    <source>
        <dbReference type="Proteomes" id="UP000559182"/>
    </source>
</evidence>